<dbReference type="AlphaFoldDB" id="A0A8K0R0B8"/>
<dbReference type="OrthoDB" id="5419608at2759"/>
<reference evidence="1" key="1">
    <citation type="journal article" date="2021" name="Nat. Commun.">
        <title>Genetic determinants of endophytism in the Arabidopsis root mycobiome.</title>
        <authorList>
            <person name="Mesny F."/>
            <person name="Miyauchi S."/>
            <person name="Thiergart T."/>
            <person name="Pickel B."/>
            <person name="Atanasova L."/>
            <person name="Karlsson M."/>
            <person name="Huettel B."/>
            <person name="Barry K.W."/>
            <person name="Haridas S."/>
            <person name="Chen C."/>
            <person name="Bauer D."/>
            <person name="Andreopoulos W."/>
            <person name="Pangilinan J."/>
            <person name="LaButti K."/>
            <person name="Riley R."/>
            <person name="Lipzen A."/>
            <person name="Clum A."/>
            <person name="Drula E."/>
            <person name="Henrissat B."/>
            <person name="Kohler A."/>
            <person name="Grigoriev I.V."/>
            <person name="Martin F.M."/>
            <person name="Hacquard S."/>
        </authorList>
    </citation>
    <scope>NUCLEOTIDE SEQUENCE</scope>
    <source>
        <strain evidence="1">MPI-SDFR-AT-0120</strain>
    </source>
</reference>
<name>A0A8K0R0B8_9PLEO</name>
<gene>
    <name evidence="1" type="ORF">FB567DRAFT_532302</name>
</gene>
<accession>A0A8K0R0B8</accession>
<proteinExistence type="predicted"/>
<dbReference type="EMBL" id="JAGMVJ010000015">
    <property type="protein sequence ID" value="KAH7081023.1"/>
    <property type="molecule type" value="Genomic_DNA"/>
</dbReference>
<organism evidence="1 2">
    <name type="scientific">Paraphoma chrysanthemicola</name>
    <dbReference type="NCBI Taxonomy" id="798071"/>
    <lineage>
        <taxon>Eukaryota</taxon>
        <taxon>Fungi</taxon>
        <taxon>Dikarya</taxon>
        <taxon>Ascomycota</taxon>
        <taxon>Pezizomycotina</taxon>
        <taxon>Dothideomycetes</taxon>
        <taxon>Pleosporomycetidae</taxon>
        <taxon>Pleosporales</taxon>
        <taxon>Pleosporineae</taxon>
        <taxon>Phaeosphaeriaceae</taxon>
        <taxon>Paraphoma</taxon>
    </lineage>
</organism>
<sequence>MNKRTPRTLCDLNLPSNFRDSTVFRHQAPSSRSEPKLNRSHTTNGLTISIHDTSTIIMQLKFTLLAAALSASVASEFVIVTIPRPQIDIFNIQSQISSLQNFVTSRIGQLTASLPASEISRAASAQQALASFVATATYDIPDKVTQIGAIETFTSGVPSWYSALPSDLKSYYDQNNARVQSVVNEAFAVSSSATGTAGSARSTGVAQREKVVQYVGVAGAAAFAGVMAL</sequence>
<protein>
    <submittedName>
        <fullName evidence="1">Uncharacterized protein</fullName>
    </submittedName>
</protein>
<evidence type="ECO:0000313" key="1">
    <source>
        <dbReference type="EMBL" id="KAH7081023.1"/>
    </source>
</evidence>
<comment type="caution">
    <text evidence="1">The sequence shown here is derived from an EMBL/GenBank/DDBJ whole genome shotgun (WGS) entry which is preliminary data.</text>
</comment>
<evidence type="ECO:0000313" key="2">
    <source>
        <dbReference type="Proteomes" id="UP000813461"/>
    </source>
</evidence>
<dbReference type="Proteomes" id="UP000813461">
    <property type="component" value="Unassembled WGS sequence"/>
</dbReference>
<keyword evidence="2" id="KW-1185">Reference proteome</keyword>